<accession>A0A2T1HPY1</accession>
<organism evidence="4 5">
    <name type="scientific">Alsobacter soli</name>
    <dbReference type="NCBI Taxonomy" id="2109933"/>
    <lineage>
        <taxon>Bacteria</taxon>
        <taxon>Pseudomonadati</taxon>
        <taxon>Pseudomonadota</taxon>
        <taxon>Alphaproteobacteria</taxon>
        <taxon>Hyphomicrobiales</taxon>
        <taxon>Alsobacteraceae</taxon>
        <taxon>Alsobacter</taxon>
    </lineage>
</organism>
<reference evidence="5" key="1">
    <citation type="submission" date="2018-03" db="EMBL/GenBank/DDBJ databases">
        <authorList>
            <person name="Sun L."/>
            <person name="Liu H."/>
            <person name="Chen W."/>
            <person name="Huang K."/>
            <person name="Liu W."/>
            <person name="Gao X."/>
        </authorList>
    </citation>
    <scope>NUCLEOTIDE SEQUENCE [LARGE SCALE GENOMIC DNA]</scope>
    <source>
        <strain evidence="5">SH9</strain>
    </source>
</reference>
<dbReference type="AlphaFoldDB" id="A0A2T1HPY1"/>
<dbReference type="Gene3D" id="3.40.50.11190">
    <property type="match status" value="1"/>
</dbReference>
<feature type="domain" description="N-acetyltransferase" evidence="3">
    <location>
        <begin position="363"/>
        <end position="510"/>
    </location>
</feature>
<keyword evidence="5" id="KW-1185">Reference proteome</keyword>
<feature type="binding site" evidence="2">
    <location>
        <position position="175"/>
    </location>
    <ligand>
        <name>substrate</name>
    </ligand>
</feature>
<dbReference type="GO" id="GO:0016787">
    <property type="term" value="F:hydrolase activity"/>
    <property type="evidence" value="ECO:0007669"/>
    <property type="project" value="UniProtKB-KW"/>
</dbReference>
<dbReference type="PROSITE" id="PS51186">
    <property type="entry name" value="GNAT"/>
    <property type="match status" value="1"/>
</dbReference>
<dbReference type="InterPro" id="IPR016181">
    <property type="entry name" value="Acyl_CoA_acyltransferase"/>
</dbReference>
<keyword evidence="4" id="KW-0378">Hydrolase</keyword>
<dbReference type="Gene3D" id="3.40.630.30">
    <property type="match status" value="1"/>
</dbReference>
<dbReference type="Proteomes" id="UP000239772">
    <property type="component" value="Unassembled WGS sequence"/>
</dbReference>
<dbReference type="SUPFAM" id="SSF55729">
    <property type="entry name" value="Acyl-CoA N-acyltransferases (Nat)"/>
    <property type="match status" value="1"/>
</dbReference>
<dbReference type="EMBL" id="PVZS01000021">
    <property type="protein sequence ID" value="PSC03721.1"/>
    <property type="molecule type" value="Genomic_DNA"/>
</dbReference>
<dbReference type="PANTHER" id="PTHR21015">
    <property type="entry name" value="UDP-N-ACETYLGLUCOSAMINE--N-ACETYLMURAMYL-(PENTAPEPTIDE) PYROPHOSPHORYL-UNDECAPRENOL N-ACETYLGLUCOSAMINE TRANSFERASE 1"/>
    <property type="match status" value="1"/>
</dbReference>
<name>A0A2T1HPY1_9HYPH</name>
<evidence type="ECO:0000256" key="1">
    <source>
        <dbReference type="PIRSR" id="PIRSR620023-1"/>
    </source>
</evidence>
<gene>
    <name evidence="4" type="primary">pseG</name>
    <name evidence="4" type="ORF">SLNSH_17405</name>
</gene>
<evidence type="ECO:0000313" key="5">
    <source>
        <dbReference type="Proteomes" id="UP000239772"/>
    </source>
</evidence>
<dbReference type="Gene3D" id="3.40.50.2000">
    <property type="entry name" value="Glycogen Phosphorylase B"/>
    <property type="match status" value="1"/>
</dbReference>
<proteinExistence type="predicted"/>
<dbReference type="PANTHER" id="PTHR21015:SF22">
    <property type="entry name" value="GLYCOSYLTRANSFERASE"/>
    <property type="match status" value="1"/>
</dbReference>
<dbReference type="NCBIfam" id="TIGR03590">
    <property type="entry name" value="PseG"/>
    <property type="match status" value="1"/>
</dbReference>
<evidence type="ECO:0000313" key="4">
    <source>
        <dbReference type="EMBL" id="PSC03721.1"/>
    </source>
</evidence>
<dbReference type="GO" id="GO:0016747">
    <property type="term" value="F:acyltransferase activity, transferring groups other than amino-acyl groups"/>
    <property type="evidence" value="ECO:0007669"/>
    <property type="project" value="InterPro"/>
</dbReference>
<evidence type="ECO:0000256" key="2">
    <source>
        <dbReference type="PIRSR" id="PIRSR620023-2"/>
    </source>
</evidence>
<dbReference type="InterPro" id="IPR020023">
    <property type="entry name" value="PseG"/>
</dbReference>
<sequence>MQSMGRLVAFRADASPEIGAGHVMRCLTLAQALQAYGVACVLLGAPSTATWRREIESRGVAFVSLRLEAGALNVEREPSHSGWASWGQEADAAATAAALPRDPDWLIVDHYALDARWERLLRPHAPRIAALDDLANRSHDADLLLDQNLQTAGRYEGLLMSQARRLLGPRYALIRPAFAQARRGATLRGPQLRRIHVFMGGGDVGAPTLAAIEAVSGPALRDAALDVVIGAANRGQEAIARALSGRDNARLHVDTPDMARLMADADLGIGAGGGAALERCVVGLPSVTAPLAPNQEPGLRALEAQGATLVAPSASAADLGSAVEALACSSDRRRRMEEAALSVTDGHGADRVAAALMAEAAGVTVRLARPNDAALLLRWRNEPSVRALSFSQDEITEESHLAWFSRALADPSAVVLIGLVAGRPCGTVRWSVNGDVATASITVAPETQGVGLGSRLLEAARLDPALPGQAQLLHAWVKPENQPSRRLFETAGYAPVSEEPDRVLYARPRA</sequence>
<protein>
    <submittedName>
        <fullName evidence="4">UDP-2,4-diacetamido-2,4, 6-trideoxy-beta-L-altropyranose hydrolase</fullName>
    </submittedName>
</protein>
<feature type="binding site" evidence="2">
    <location>
        <position position="278"/>
    </location>
    <ligand>
        <name>substrate</name>
    </ligand>
</feature>
<dbReference type="Pfam" id="PF00583">
    <property type="entry name" value="Acetyltransf_1"/>
    <property type="match status" value="1"/>
</dbReference>
<evidence type="ECO:0000259" key="3">
    <source>
        <dbReference type="PROSITE" id="PS51186"/>
    </source>
</evidence>
<feature type="active site" description="Proton acceptor" evidence="1">
    <location>
        <position position="22"/>
    </location>
</feature>
<dbReference type="SUPFAM" id="SSF53756">
    <property type="entry name" value="UDP-Glycosyltransferase/glycogen phosphorylase"/>
    <property type="match status" value="1"/>
</dbReference>
<dbReference type="GO" id="GO:0016757">
    <property type="term" value="F:glycosyltransferase activity"/>
    <property type="evidence" value="ECO:0007669"/>
    <property type="project" value="TreeGrafter"/>
</dbReference>
<dbReference type="InterPro" id="IPR000182">
    <property type="entry name" value="GNAT_dom"/>
</dbReference>
<comment type="caution">
    <text evidence="4">The sequence shown here is derived from an EMBL/GenBank/DDBJ whole genome shotgun (WGS) entry which is preliminary data.</text>
</comment>